<dbReference type="Gene3D" id="3.40.140.10">
    <property type="entry name" value="Cytidine Deaminase, domain 2"/>
    <property type="match status" value="1"/>
</dbReference>
<keyword evidence="3" id="KW-1185">Reference proteome</keyword>
<dbReference type="InterPro" id="IPR016193">
    <property type="entry name" value="Cytidine_deaminase-like"/>
</dbReference>
<gene>
    <name evidence="2" type="ORF">INT45_014115</name>
</gene>
<organism evidence="2 3">
    <name type="scientific">Circinella minor</name>
    <dbReference type="NCBI Taxonomy" id="1195481"/>
    <lineage>
        <taxon>Eukaryota</taxon>
        <taxon>Fungi</taxon>
        <taxon>Fungi incertae sedis</taxon>
        <taxon>Mucoromycota</taxon>
        <taxon>Mucoromycotina</taxon>
        <taxon>Mucoromycetes</taxon>
        <taxon>Mucorales</taxon>
        <taxon>Lichtheimiaceae</taxon>
        <taxon>Circinella</taxon>
    </lineage>
</organism>
<comment type="caution">
    <text evidence="2">The sequence shown here is derived from an EMBL/GenBank/DDBJ whole genome shotgun (WGS) entry which is preliminary data.</text>
</comment>
<dbReference type="InterPro" id="IPR002125">
    <property type="entry name" value="CMP_dCMP_dom"/>
</dbReference>
<dbReference type="PROSITE" id="PS51747">
    <property type="entry name" value="CYT_DCMP_DEAMINASES_2"/>
    <property type="match status" value="1"/>
</dbReference>
<dbReference type="OrthoDB" id="408702at2759"/>
<dbReference type="SUPFAM" id="SSF53927">
    <property type="entry name" value="Cytidine deaminase-like"/>
    <property type="match status" value="1"/>
</dbReference>
<evidence type="ECO:0000313" key="3">
    <source>
        <dbReference type="Proteomes" id="UP000646827"/>
    </source>
</evidence>
<protein>
    <recommendedName>
        <fullName evidence="1">CMP/dCMP-type deaminase domain-containing protein</fullName>
    </recommendedName>
</protein>
<name>A0A8H7VMS9_9FUNG</name>
<dbReference type="GO" id="GO:0006152">
    <property type="term" value="P:purine nucleoside catabolic process"/>
    <property type="evidence" value="ECO:0007669"/>
    <property type="project" value="TreeGrafter"/>
</dbReference>
<dbReference type="Pfam" id="PF00383">
    <property type="entry name" value="dCMP_cyt_deam_1"/>
    <property type="match status" value="1"/>
</dbReference>
<proteinExistence type="predicted"/>
<feature type="domain" description="CMP/dCMP-type deaminase" evidence="1">
    <location>
        <begin position="10"/>
        <end position="140"/>
    </location>
</feature>
<dbReference type="Proteomes" id="UP000646827">
    <property type="component" value="Unassembled WGS sequence"/>
</dbReference>
<reference evidence="2 3" key="1">
    <citation type="submission" date="2020-12" db="EMBL/GenBank/DDBJ databases">
        <title>Metabolic potential, ecology and presence of endohyphal bacteria is reflected in genomic diversity of Mucoromycotina.</title>
        <authorList>
            <person name="Muszewska A."/>
            <person name="Okrasinska A."/>
            <person name="Steczkiewicz K."/>
            <person name="Drgas O."/>
            <person name="Orlowska M."/>
            <person name="Perlinska-Lenart U."/>
            <person name="Aleksandrzak-Piekarczyk T."/>
            <person name="Szatraj K."/>
            <person name="Zielenkiewicz U."/>
            <person name="Pilsyk S."/>
            <person name="Malc E."/>
            <person name="Mieczkowski P."/>
            <person name="Kruszewska J.S."/>
            <person name="Biernat P."/>
            <person name="Pawlowska J."/>
        </authorList>
    </citation>
    <scope>NUCLEOTIDE SEQUENCE [LARGE SCALE GENOMIC DNA]</scope>
    <source>
        <strain evidence="2 3">CBS 142.35</strain>
    </source>
</reference>
<evidence type="ECO:0000259" key="1">
    <source>
        <dbReference type="PROSITE" id="PS51747"/>
    </source>
</evidence>
<dbReference type="PANTHER" id="PTHR11079">
    <property type="entry name" value="CYTOSINE DEAMINASE FAMILY MEMBER"/>
    <property type="match status" value="1"/>
</dbReference>
<dbReference type="AlphaFoldDB" id="A0A8H7VMS9"/>
<dbReference type="EMBL" id="JAEPRB010000089">
    <property type="protein sequence ID" value="KAG2222218.1"/>
    <property type="molecule type" value="Genomic_DNA"/>
</dbReference>
<accession>A0A8H7VMS9</accession>
<sequence length="164" mass="18264">MTSSLPTSHVKMLELLRETMQVAKRSREMGRHPFGAILVENGTDKILMQHTNVNSAAHAESELARVAALNFTPEHLSRCALYTSVEPCAMCAGTCYWANIGTVVYGMPETELASLTTNSKENPTMDLPCREVFARGSRKVNVVGPFPELYHEIKADHLDFWDSH</sequence>
<evidence type="ECO:0000313" key="2">
    <source>
        <dbReference type="EMBL" id="KAG2222218.1"/>
    </source>
</evidence>
<dbReference type="PANTHER" id="PTHR11079:SF161">
    <property type="entry name" value="CMP_DCMP-TYPE DEAMINASE DOMAIN-CONTAINING PROTEIN"/>
    <property type="match status" value="1"/>
</dbReference>
<dbReference type="GO" id="GO:0047974">
    <property type="term" value="F:guanosine deaminase activity"/>
    <property type="evidence" value="ECO:0007669"/>
    <property type="project" value="TreeGrafter"/>
</dbReference>
<dbReference type="CDD" id="cd01285">
    <property type="entry name" value="nucleoside_deaminase"/>
    <property type="match status" value="1"/>
</dbReference>